<comment type="caution">
    <text evidence="2">The sequence shown here is derived from an EMBL/GenBank/DDBJ whole genome shotgun (WGS) entry which is preliminary data.</text>
</comment>
<proteinExistence type="predicted"/>
<gene>
    <name evidence="2" type="ORF">C4886_16820</name>
</gene>
<organism evidence="2 3">
    <name type="scientific">Blautia obeum</name>
    <dbReference type="NCBI Taxonomy" id="40520"/>
    <lineage>
        <taxon>Bacteria</taxon>
        <taxon>Bacillati</taxon>
        <taxon>Bacillota</taxon>
        <taxon>Clostridia</taxon>
        <taxon>Lachnospirales</taxon>
        <taxon>Lachnospiraceae</taxon>
        <taxon>Blautia</taxon>
    </lineage>
</organism>
<dbReference type="EMBL" id="PSQG01000036">
    <property type="protein sequence ID" value="RCH41742.1"/>
    <property type="molecule type" value="Genomic_DNA"/>
</dbReference>
<protein>
    <submittedName>
        <fullName evidence="2">SAM-dependent methyltransferase</fullName>
    </submittedName>
</protein>
<dbReference type="Pfam" id="PF08241">
    <property type="entry name" value="Methyltransf_11"/>
    <property type="match status" value="1"/>
</dbReference>
<dbReference type="SUPFAM" id="SSF53335">
    <property type="entry name" value="S-adenosyl-L-methionine-dependent methyltransferases"/>
    <property type="match status" value="1"/>
</dbReference>
<sequence>MADKIQNAYETSKNIYDDVLTQRNIFSKLYIKLFWSGTDDNDIARKVLSYVPDDFSGKLLDVPVGTAVFTENKWSSLKNAHITCIDYSMDMLEQARKRLGSHAHIKCIQGDVGNLQMENESVDTVVSMNGFHAFLDKQKAFHEIWRVLKPGGDFIACFYPMRRKTPCFSYGDIRRVHRIYASN</sequence>
<feature type="domain" description="Methyltransferase type 11" evidence="1">
    <location>
        <begin position="60"/>
        <end position="155"/>
    </location>
</feature>
<evidence type="ECO:0000313" key="2">
    <source>
        <dbReference type="EMBL" id="RCH41742.1"/>
    </source>
</evidence>
<dbReference type="AlphaFoldDB" id="A0A367FTH3"/>
<evidence type="ECO:0000259" key="1">
    <source>
        <dbReference type="Pfam" id="PF08241"/>
    </source>
</evidence>
<accession>A0A367FTH3</accession>
<keyword evidence="2" id="KW-0489">Methyltransferase</keyword>
<dbReference type="Proteomes" id="UP000253208">
    <property type="component" value="Unassembled WGS sequence"/>
</dbReference>
<name>A0A367FTH3_9FIRM</name>
<dbReference type="Gene3D" id="3.40.50.150">
    <property type="entry name" value="Vaccinia Virus protein VP39"/>
    <property type="match status" value="1"/>
</dbReference>
<dbReference type="GO" id="GO:0008757">
    <property type="term" value="F:S-adenosylmethionine-dependent methyltransferase activity"/>
    <property type="evidence" value="ECO:0007669"/>
    <property type="project" value="InterPro"/>
</dbReference>
<keyword evidence="2" id="KW-0808">Transferase</keyword>
<dbReference type="GO" id="GO:0032259">
    <property type="term" value="P:methylation"/>
    <property type="evidence" value="ECO:0007669"/>
    <property type="project" value="UniProtKB-KW"/>
</dbReference>
<dbReference type="RefSeq" id="WP_110925850.1">
    <property type="nucleotide sequence ID" value="NZ_PSQG01000036.1"/>
</dbReference>
<dbReference type="CDD" id="cd02440">
    <property type="entry name" value="AdoMet_MTases"/>
    <property type="match status" value="1"/>
</dbReference>
<dbReference type="PANTHER" id="PTHR43591">
    <property type="entry name" value="METHYLTRANSFERASE"/>
    <property type="match status" value="1"/>
</dbReference>
<reference evidence="2 3" key="1">
    <citation type="submission" date="2018-02" db="EMBL/GenBank/DDBJ databases">
        <title>Complete genome sequencing of Faecalibacterium prausnitzii strains isolated from the human gut.</title>
        <authorList>
            <person name="Fitzgerald B.C."/>
            <person name="Shkoporov A.N."/>
            <person name="Ross P.R."/>
            <person name="Hill C."/>
        </authorList>
    </citation>
    <scope>NUCLEOTIDE SEQUENCE [LARGE SCALE GENOMIC DNA]</scope>
    <source>
        <strain evidence="2 3">APC942/31-1</strain>
    </source>
</reference>
<evidence type="ECO:0000313" key="3">
    <source>
        <dbReference type="Proteomes" id="UP000253208"/>
    </source>
</evidence>
<dbReference type="InterPro" id="IPR013216">
    <property type="entry name" value="Methyltransf_11"/>
</dbReference>
<dbReference type="InterPro" id="IPR029063">
    <property type="entry name" value="SAM-dependent_MTases_sf"/>
</dbReference>